<accession>A0A438FWK7</accession>
<dbReference type="SUPFAM" id="SSF56672">
    <property type="entry name" value="DNA/RNA polymerases"/>
    <property type="match status" value="1"/>
</dbReference>
<dbReference type="Pfam" id="PF07727">
    <property type="entry name" value="RVT_2"/>
    <property type="match status" value="1"/>
</dbReference>
<feature type="domain" description="Reverse transcriptase Ty1/copia-type" evidence="1">
    <location>
        <begin position="86"/>
        <end position="170"/>
    </location>
</feature>
<gene>
    <name evidence="2" type="primary">RE1_2837</name>
    <name evidence="2" type="ORF">CK203_046973</name>
</gene>
<comment type="caution">
    <text evidence="2">The sequence shown here is derived from an EMBL/GenBank/DDBJ whole genome shotgun (WGS) entry which is preliminary data.</text>
</comment>
<protein>
    <submittedName>
        <fullName evidence="2">Retrovirus-related Pol polyprotein from transposon RE1</fullName>
    </submittedName>
</protein>
<dbReference type="Proteomes" id="UP000288805">
    <property type="component" value="Unassembled WGS sequence"/>
</dbReference>
<dbReference type="AlphaFoldDB" id="A0A438FWK7"/>
<dbReference type="InterPro" id="IPR043502">
    <property type="entry name" value="DNA/RNA_pol_sf"/>
</dbReference>
<dbReference type="InterPro" id="IPR013103">
    <property type="entry name" value="RVT_2"/>
</dbReference>
<evidence type="ECO:0000313" key="2">
    <source>
        <dbReference type="EMBL" id="RVW64343.1"/>
    </source>
</evidence>
<reference evidence="2 3" key="1">
    <citation type="journal article" date="2018" name="PLoS Genet.">
        <title>Population sequencing reveals clonal diversity and ancestral inbreeding in the grapevine cultivar Chardonnay.</title>
        <authorList>
            <person name="Roach M.J."/>
            <person name="Johnson D.L."/>
            <person name="Bohlmann J."/>
            <person name="van Vuuren H.J."/>
            <person name="Jones S.J."/>
            <person name="Pretorius I.S."/>
            <person name="Schmidt S.A."/>
            <person name="Borneman A.R."/>
        </authorList>
    </citation>
    <scope>NUCLEOTIDE SEQUENCE [LARGE SCALE GENOMIC DNA]</scope>
    <source>
        <strain evidence="3">cv. Chardonnay</strain>
        <tissue evidence="2">Leaf</tissue>
    </source>
</reference>
<dbReference type="EMBL" id="QGNW01000722">
    <property type="protein sequence ID" value="RVW64343.1"/>
    <property type="molecule type" value="Genomic_DNA"/>
</dbReference>
<organism evidence="2 3">
    <name type="scientific">Vitis vinifera</name>
    <name type="common">Grape</name>
    <dbReference type="NCBI Taxonomy" id="29760"/>
    <lineage>
        <taxon>Eukaryota</taxon>
        <taxon>Viridiplantae</taxon>
        <taxon>Streptophyta</taxon>
        <taxon>Embryophyta</taxon>
        <taxon>Tracheophyta</taxon>
        <taxon>Spermatophyta</taxon>
        <taxon>Magnoliopsida</taxon>
        <taxon>eudicotyledons</taxon>
        <taxon>Gunneridae</taxon>
        <taxon>Pentapetalae</taxon>
        <taxon>rosids</taxon>
        <taxon>Vitales</taxon>
        <taxon>Vitaceae</taxon>
        <taxon>Viteae</taxon>
        <taxon>Vitis</taxon>
    </lineage>
</organism>
<evidence type="ECO:0000313" key="3">
    <source>
        <dbReference type="Proteomes" id="UP000288805"/>
    </source>
</evidence>
<sequence length="248" mass="28549">MKDYLHYFEHLLLILDIHEALQHPNWKVAVHEVIKALAKNGTWELTKLPLGKSIVGCKWIFNVKYKADGNIDKYKARLVAKGFTQMHGLDVKNAFLNGDLSKEVYMDIPPEFKDAEKKNRVCRLKKSLYSFKQSPRAWFDRFTSAIKKVGYNQGQSDHTMFFKHSSDGKIEFKIKDLGALRYFLGMEVAQTSSGILVSQRKYALDLLEETGMLRCRLVDTPMEQNGKLSDEKKALWLTKVNTRDLLGS</sequence>
<proteinExistence type="predicted"/>
<name>A0A438FWK7_VITVI</name>
<evidence type="ECO:0000259" key="1">
    <source>
        <dbReference type="Pfam" id="PF07727"/>
    </source>
</evidence>